<evidence type="ECO:0000313" key="6">
    <source>
        <dbReference type="EMBL" id="GAG01204.1"/>
    </source>
</evidence>
<dbReference type="EMBL" id="BARS01029128">
    <property type="protein sequence ID" value="GAG01204.1"/>
    <property type="molecule type" value="Genomic_DNA"/>
</dbReference>
<dbReference type="AlphaFoldDB" id="X0U620"/>
<evidence type="ECO:0000256" key="4">
    <source>
        <dbReference type="ARBA" id="ARBA00022695"/>
    </source>
</evidence>
<accession>X0U620</accession>
<evidence type="ECO:0000256" key="3">
    <source>
        <dbReference type="ARBA" id="ARBA00022679"/>
    </source>
</evidence>
<organism evidence="6">
    <name type="scientific">marine sediment metagenome</name>
    <dbReference type="NCBI Taxonomy" id="412755"/>
    <lineage>
        <taxon>unclassified sequences</taxon>
        <taxon>metagenomes</taxon>
        <taxon>ecological metagenomes</taxon>
    </lineage>
</organism>
<reference evidence="6" key="1">
    <citation type="journal article" date="2014" name="Front. Microbiol.">
        <title>High frequency of phylogenetically diverse reductive dehalogenase-homologous genes in deep subseafloor sedimentary metagenomes.</title>
        <authorList>
            <person name="Kawai M."/>
            <person name="Futagami T."/>
            <person name="Toyoda A."/>
            <person name="Takaki Y."/>
            <person name="Nishi S."/>
            <person name="Hori S."/>
            <person name="Arai W."/>
            <person name="Tsubouchi T."/>
            <person name="Morono Y."/>
            <person name="Uchiyama I."/>
            <person name="Ito T."/>
            <person name="Fujiyama A."/>
            <person name="Inagaki F."/>
            <person name="Takami H."/>
        </authorList>
    </citation>
    <scope>NUCLEOTIDE SEQUENCE</scope>
    <source>
        <strain evidence="6">Expedition CK06-06</strain>
    </source>
</reference>
<dbReference type="Gene3D" id="4.10.860.120">
    <property type="entry name" value="RNA polymerase II, clamp domain"/>
    <property type="match status" value="1"/>
</dbReference>
<keyword evidence="4" id="KW-0548">Nucleotidyltransferase</keyword>
<sequence>MARISKMIGEIRFGLLSHEEIRKMSVTRIVTAD</sequence>
<feature type="non-terminal residue" evidence="6">
    <location>
        <position position="33"/>
    </location>
</feature>
<protein>
    <recommendedName>
        <fullName evidence="1">DNA-directed RNA polymerase</fullName>
        <ecNumber evidence="1">2.7.7.6</ecNumber>
    </recommendedName>
</protein>
<name>X0U620_9ZZZZ</name>
<keyword evidence="5" id="KW-0804">Transcription</keyword>
<dbReference type="InterPro" id="IPR044893">
    <property type="entry name" value="RNA_pol_Rpb1_clamp_domain"/>
</dbReference>
<proteinExistence type="predicted"/>
<keyword evidence="3" id="KW-0808">Transferase</keyword>
<dbReference type="GO" id="GO:0000428">
    <property type="term" value="C:DNA-directed RNA polymerase complex"/>
    <property type="evidence" value="ECO:0007669"/>
    <property type="project" value="UniProtKB-KW"/>
</dbReference>
<evidence type="ECO:0000256" key="1">
    <source>
        <dbReference type="ARBA" id="ARBA00012418"/>
    </source>
</evidence>
<evidence type="ECO:0000256" key="2">
    <source>
        <dbReference type="ARBA" id="ARBA00022478"/>
    </source>
</evidence>
<comment type="caution">
    <text evidence="6">The sequence shown here is derived from an EMBL/GenBank/DDBJ whole genome shotgun (WGS) entry which is preliminary data.</text>
</comment>
<keyword evidence="2" id="KW-0240">DNA-directed RNA polymerase</keyword>
<dbReference type="GO" id="GO:0003899">
    <property type="term" value="F:DNA-directed RNA polymerase activity"/>
    <property type="evidence" value="ECO:0007669"/>
    <property type="project" value="UniProtKB-EC"/>
</dbReference>
<gene>
    <name evidence="6" type="ORF">S01H1_45569</name>
</gene>
<evidence type="ECO:0000256" key="5">
    <source>
        <dbReference type="ARBA" id="ARBA00023163"/>
    </source>
</evidence>
<dbReference type="EC" id="2.7.7.6" evidence="1"/>